<dbReference type="EMBL" id="LNQE01001077">
    <property type="protein sequence ID" value="KUG21307.1"/>
    <property type="molecule type" value="Genomic_DNA"/>
</dbReference>
<evidence type="ECO:0000259" key="2">
    <source>
        <dbReference type="Pfam" id="PF00705"/>
    </source>
</evidence>
<feature type="domain" description="Proliferating cell nuclear antigen PCNA N-terminal" evidence="2">
    <location>
        <begin position="8"/>
        <end position="102"/>
    </location>
</feature>
<proteinExistence type="inferred from homology"/>
<dbReference type="NCBIfam" id="NF002222">
    <property type="entry name" value="PRK01115.1-5"/>
    <property type="match status" value="1"/>
</dbReference>
<accession>A0A0W8FKA6</accession>
<dbReference type="PANTHER" id="PTHR11352:SF0">
    <property type="entry name" value="PROLIFERATING CELL NUCLEAR ANTIGEN"/>
    <property type="match status" value="1"/>
</dbReference>
<dbReference type="SUPFAM" id="SSF55979">
    <property type="entry name" value="DNA clamp"/>
    <property type="match status" value="2"/>
</dbReference>
<dbReference type="GO" id="GO:0030337">
    <property type="term" value="F:DNA polymerase processivity factor activity"/>
    <property type="evidence" value="ECO:0007669"/>
    <property type="project" value="InterPro"/>
</dbReference>
<dbReference type="Pfam" id="PF00705">
    <property type="entry name" value="PCNA_N"/>
    <property type="match status" value="1"/>
</dbReference>
<dbReference type="InterPro" id="IPR000730">
    <property type="entry name" value="Pr_cel_nuc_antig"/>
</dbReference>
<comment type="caution">
    <text evidence="3">The sequence shown here is derived from an EMBL/GenBank/DDBJ whole genome shotgun (WGS) entry which is preliminary data.</text>
</comment>
<dbReference type="CDD" id="cd00577">
    <property type="entry name" value="PCNA"/>
    <property type="match status" value="1"/>
</dbReference>
<dbReference type="PRINTS" id="PR00339">
    <property type="entry name" value="PCNACYCLIN"/>
</dbReference>
<name>A0A0W8FKA6_9ZZZZ</name>
<organism evidence="3">
    <name type="scientific">hydrocarbon metagenome</name>
    <dbReference type="NCBI Taxonomy" id="938273"/>
    <lineage>
        <taxon>unclassified sequences</taxon>
        <taxon>metagenomes</taxon>
        <taxon>ecological metagenomes</taxon>
    </lineage>
</organism>
<dbReference type="HAMAP" id="MF_00317">
    <property type="entry name" value="DNApol_clamp_arch"/>
    <property type="match status" value="1"/>
</dbReference>
<dbReference type="InterPro" id="IPR046938">
    <property type="entry name" value="DNA_clamp_sf"/>
</dbReference>
<protein>
    <submittedName>
        <fullName evidence="3">Dna polymerase sliding clamp protein pcna</fullName>
    </submittedName>
</protein>
<sequence length="248" mass="27052">MMLTAAIDAETLRDSVDAISALVTECRLHIDDDAIRTRAVDTANVAMISLELKKTAFDSYRATPTEAGIDITKLKNILGMIGKGDKLTLNLLEEGRKLELSFGGYRYSVTLLDVNTIRKDPNPPTIELPGKATLSGTTLNSAIKAASVISDKIALGIDPDTNSFYMEAEGDTDHIKLDIGRDELFDLDPVKARSLFSLDYLKDMGRVMAKANEVGVHLGIDHPVRFSFDIADGNGHVEYLLAPRIEAD</sequence>
<reference evidence="3" key="1">
    <citation type="journal article" date="2015" name="Proc. Natl. Acad. Sci. U.S.A.">
        <title>Networks of energetic and metabolic interactions define dynamics in microbial communities.</title>
        <authorList>
            <person name="Embree M."/>
            <person name="Liu J.K."/>
            <person name="Al-Bassam M.M."/>
            <person name="Zengler K."/>
        </authorList>
    </citation>
    <scope>NUCLEOTIDE SEQUENCE</scope>
</reference>
<dbReference type="AlphaFoldDB" id="A0A0W8FKA6"/>
<gene>
    <name evidence="3" type="ORF">ASZ90_008954</name>
</gene>
<evidence type="ECO:0000256" key="1">
    <source>
        <dbReference type="ARBA" id="ARBA00023125"/>
    </source>
</evidence>
<dbReference type="Gene3D" id="3.70.10.10">
    <property type="match status" value="1"/>
</dbReference>
<keyword evidence="1" id="KW-0238">DNA-binding</keyword>
<dbReference type="GO" id="GO:0003677">
    <property type="term" value="F:DNA binding"/>
    <property type="evidence" value="ECO:0007669"/>
    <property type="project" value="UniProtKB-KW"/>
</dbReference>
<evidence type="ECO:0000313" key="3">
    <source>
        <dbReference type="EMBL" id="KUG21307.1"/>
    </source>
</evidence>
<dbReference type="GO" id="GO:0006275">
    <property type="term" value="P:regulation of DNA replication"/>
    <property type="evidence" value="ECO:0007669"/>
    <property type="project" value="InterPro"/>
</dbReference>
<dbReference type="PANTHER" id="PTHR11352">
    <property type="entry name" value="PROLIFERATING CELL NUCLEAR ANTIGEN"/>
    <property type="match status" value="1"/>
</dbReference>
<dbReference type="GO" id="GO:0006272">
    <property type="term" value="P:leading strand elongation"/>
    <property type="evidence" value="ECO:0007669"/>
    <property type="project" value="TreeGrafter"/>
</dbReference>
<dbReference type="InterPro" id="IPR022648">
    <property type="entry name" value="Pr_cel_nuc_antig_N"/>
</dbReference>